<keyword evidence="1" id="KW-0597">Phosphoprotein</keyword>
<gene>
    <name evidence="4" type="ORF">GCM10009810_01660</name>
</gene>
<feature type="compositionally biased region" description="Basic and acidic residues" evidence="2">
    <location>
        <begin position="314"/>
        <end position="324"/>
    </location>
</feature>
<dbReference type="Proteomes" id="UP001501475">
    <property type="component" value="Unassembled WGS sequence"/>
</dbReference>
<evidence type="ECO:0000313" key="4">
    <source>
        <dbReference type="EMBL" id="GAA1744659.1"/>
    </source>
</evidence>
<feature type="domain" description="FHA" evidence="3">
    <location>
        <begin position="414"/>
        <end position="474"/>
    </location>
</feature>
<proteinExistence type="predicted"/>
<feature type="region of interest" description="Disordered" evidence="2">
    <location>
        <begin position="335"/>
        <end position="354"/>
    </location>
</feature>
<dbReference type="RefSeq" id="WP_344060741.1">
    <property type="nucleotide sequence ID" value="NZ_BAAAPN010000003.1"/>
</dbReference>
<keyword evidence="5" id="KW-1185">Reference proteome</keyword>
<dbReference type="SUPFAM" id="SSF49879">
    <property type="entry name" value="SMAD/FHA domain"/>
    <property type="match status" value="1"/>
</dbReference>
<evidence type="ECO:0000313" key="5">
    <source>
        <dbReference type="Proteomes" id="UP001501475"/>
    </source>
</evidence>
<dbReference type="Pfam" id="PF00498">
    <property type="entry name" value="FHA"/>
    <property type="match status" value="1"/>
</dbReference>
<organism evidence="4 5">
    <name type="scientific">Nostocoides vanveenii</name>
    <dbReference type="NCBI Taxonomy" id="330835"/>
    <lineage>
        <taxon>Bacteria</taxon>
        <taxon>Bacillati</taxon>
        <taxon>Actinomycetota</taxon>
        <taxon>Actinomycetes</taxon>
        <taxon>Micrococcales</taxon>
        <taxon>Intrasporangiaceae</taxon>
        <taxon>Nostocoides</taxon>
    </lineage>
</organism>
<dbReference type="EMBL" id="BAAAPN010000003">
    <property type="protein sequence ID" value="GAA1744659.1"/>
    <property type="molecule type" value="Genomic_DNA"/>
</dbReference>
<feature type="region of interest" description="Disordered" evidence="2">
    <location>
        <begin position="144"/>
        <end position="172"/>
    </location>
</feature>
<name>A0ABP4W1A8_9MICO</name>
<comment type="caution">
    <text evidence="4">The sequence shown here is derived from an EMBL/GenBank/DDBJ whole genome shotgun (WGS) entry which is preliminary data.</text>
</comment>
<feature type="region of interest" description="Disordered" evidence="2">
    <location>
        <begin position="243"/>
        <end position="324"/>
    </location>
</feature>
<dbReference type="CDD" id="cd00060">
    <property type="entry name" value="FHA"/>
    <property type="match status" value="1"/>
</dbReference>
<accession>A0ABP4W1A8</accession>
<evidence type="ECO:0000256" key="2">
    <source>
        <dbReference type="SAM" id="MobiDB-lite"/>
    </source>
</evidence>
<dbReference type="PROSITE" id="PS50006">
    <property type="entry name" value="FHA_DOMAIN"/>
    <property type="match status" value="1"/>
</dbReference>
<dbReference type="Gene3D" id="2.60.200.20">
    <property type="match status" value="1"/>
</dbReference>
<dbReference type="InterPro" id="IPR000253">
    <property type="entry name" value="FHA_dom"/>
</dbReference>
<protein>
    <submittedName>
        <fullName evidence="4">FHA domain-containing protein</fullName>
    </submittedName>
</protein>
<evidence type="ECO:0000256" key="1">
    <source>
        <dbReference type="ARBA" id="ARBA00022553"/>
    </source>
</evidence>
<feature type="compositionally biased region" description="Low complexity" evidence="2">
    <location>
        <begin position="269"/>
        <end position="278"/>
    </location>
</feature>
<evidence type="ECO:0000259" key="3">
    <source>
        <dbReference type="PROSITE" id="PS50006"/>
    </source>
</evidence>
<dbReference type="InterPro" id="IPR008984">
    <property type="entry name" value="SMAD_FHA_dom_sf"/>
</dbReference>
<sequence>MTPVEVTWIAGDDHGLVWPDGLALVDGDLELSVAEQLWSVMSDGSDLAGFLEGLSTACGGLLAIPGFAIGLRLSDGVHFAVRGDFRVHATDAAGEPLDISGGEAVTWSERLVPGTVAFMLSGPADAEGVARRLANGVVPASRLTSGLRTGQDAEGARDDLVESPETSEPVGRALEDEGLVVGFPGNEDLGATAAPNDLDVTRLPEDDLVTLLPGELDVDGPIPGAFDDLWDATIARSVEEAAVRNAGEEHTSAGVPNRPSGPGAPSPGTPATAGPTPGTGSGADPWWRNADGLISGVPVGPGVGGAGPWQQPARHGDHDGETIGRLDLEGLVPGISDRRAVGHPGPGGGASVAPDPTAVPAVFCSRAHPNPPQSTACRICREAIPPDVGRRVAQPVVGRMRASTGATCELIGIVLVGRKPSGARGHGADLPQLLVIPGYPHVSSNHLEIRVDGWTVFARDLGSLNGTFLRRRGEQPSKLTEPIPIYNGDILDLGHGASVVFEEMP</sequence>
<reference evidence="5" key="1">
    <citation type="journal article" date="2019" name="Int. J. Syst. Evol. Microbiol.">
        <title>The Global Catalogue of Microorganisms (GCM) 10K type strain sequencing project: providing services to taxonomists for standard genome sequencing and annotation.</title>
        <authorList>
            <consortium name="The Broad Institute Genomics Platform"/>
            <consortium name="The Broad Institute Genome Sequencing Center for Infectious Disease"/>
            <person name="Wu L."/>
            <person name="Ma J."/>
        </authorList>
    </citation>
    <scope>NUCLEOTIDE SEQUENCE [LARGE SCALE GENOMIC DNA]</scope>
    <source>
        <strain evidence="5">JCM 15591</strain>
    </source>
</reference>